<evidence type="ECO:0000259" key="11">
    <source>
        <dbReference type="Pfam" id="PF21088"/>
    </source>
</evidence>
<dbReference type="InterPro" id="IPR049278">
    <property type="entry name" value="MS_channel_C"/>
</dbReference>
<evidence type="ECO:0000259" key="10">
    <source>
        <dbReference type="Pfam" id="PF21082"/>
    </source>
</evidence>
<proteinExistence type="inferred from homology"/>
<keyword evidence="3" id="KW-1003">Cell membrane</keyword>
<keyword evidence="13" id="KW-1185">Reference proteome</keyword>
<dbReference type="InterPro" id="IPR010920">
    <property type="entry name" value="LSM_dom_sf"/>
</dbReference>
<feature type="domain" description="Mechanosensitive ion channel transmembrane helices 2/3" evidence="11">
    <location>
        <begin position="152"/>
        <end position="191"/>
    </location>
</feature>
<dbReference type="InterPro" id="IPR049142">
    <property type="entry name" value="MS_channel_1st"/>
</dbReference>
<feature type="transmembrane region" description="Helical" evidence="8">
    <location>
        <begin position="175"/>
        <end position="194"/>
    </location>
</feature>
<keyword evidence="4 8" id="KW-0812">Transmembrane</keyword>
<evidence type="ECO:0000256" key="7">
    <source>
        <dbReference type="SAM" id="MobiDB-lite"/>
    </source>
</evidence>
<dbReference type="Pfam" id="PF21082">
    <property type="entry name" value="MS_channel_3rd"/>
    <property type="match status" value="1"/>
</dbReference>
<dbReference type="InterPro" id="IPR045276">
    <property type="entry name" value="YbiO_bact"/>
</dbReference>
<organism evidence="12 13">
    <name type="scientific">Acrocarpospora corrugata</name>
    <dbReference type="NCBI Taxonomy" id="35763"/>
    <lineage>
        <taxon>Bacteria</taxon>
        <taxon>Bacillati</taxon>
        <taxon>Actinomycetota</taxon>
        <taxon>Actinomycetes</taxon>
        <taxon>Streptosporangiales</taxon>
        <taxon>Streptosporangiaceae</taxon>
        <taxon>Acrocarpospora</taxon>
    </lineage>
</organism>
<evidence type="ECO:0000256" key="8">
    <source>
        <dbReference type="SAM" id="Phobius"/>
    </source>
</evidence>
<evidence type="ECO:0000313" key="13">
    <source>
        <dbReference type="Proteomes" id="UP000334990"/>
    </source>
</evidence>
<dbReference type="Gene3D" id="2.30.30.60">
    <property type="match status" value="1"/>
</dbReference>
<dbReference type="Proteomes" id="UP000334990">
    <property type="component" value="Unassembled WGS sequence"/>
</dbReference>
<dbReference type="PANTHER" id="PTHR30460:SF0">
    <property type="entry name" value="MODERATE CONDUCTANCE MECHANOSENSITIVE CHANNEL YBIO"/>
    <property type="match status" value="1"/>
</dbReference>
<dbReference type="InterPro" id="IPR006685">
    <property type="entry name" value="MscS_channel_2nd"/>
</dbReference>
<dbReference type="Pfam" id="PF00924">
    <property type="entry name" value="MS_channel_2nd"/>
    <property type="match status" value="1"/>
</dbReference>
<reference evidence="12 13" key="1">
    <citation type="submission" date="2019-10" db="EMBL/GenBank/DDBJ databases">
        <title>Whole genome shotgun sequence of Acrocarpospora corrugata NBRC 13972.</title>
        <authorList>
            <person name="Ichikawa N."/>
            <person name="Kimura A."/>
            <person name="Kitahashi Y."/>
            <person name="Komaki H."/>
            <person name="Oguchi A."/>
        </authorList>
    </citation>
    <scope>NUCLEOTIDE SEQUENCE [LARGE SCALE GENOMIC DNA]</scope>
    <source>
        <strain evidence="12 13">NBRC 13972</strain>
    </source>
</reference>
<dbReference type="PANTHER" id="PTHR30460">
    <property type="entry name" value="MODERATE CONDUCTANCE MECHANOSENSITIVE CHANNEL YBIO"/>
    <property type="match status" value="1"/>
</dbReference>
<evidence type="ECO:0000256" key="1">
    <source>
        <dbReference type="ARBA" id="ARBA00004651"/>
    </source>
</evidence>
<evidence type="ECO:0000256" key="3">
    <source>
        <dbReference type="ARBA" id="ARBA00022475"/>
    </source>
</evidence>
<feature type="domain" description="Mechanosensitive ion channel MscS" evidence="9">
    <location>
        <begin position="193"/>
        <end position="253"/>
    </location>
</feature>
<dbReference type="SUPFAM" id="SSF82689">
    <property type="entry name" value="Mechanosensitive channel protein MscS (YggB), C-terminal domain"/>
    <property type="match status" value="1"/>
</dbReference>
<keyword evidence="6 8" id="KW-0472">Membrane</keyword>
<feature type="domain" description="Mechanosensitive ion channel MscS C-terminal" evidence="10">
    <location>
        <begin position="263"/>
        <end position="350"/>
    </location>
</feature>
<evidence type="ECO:0000256" key="5">
    <source>
        <dbReference type="ARBA" id="ARBA00022989"/>
    </source>
</evidence>
<evidence type="ECO:0000313" key="12">
    <source>
        <dbReference type="EMBL" id="GER99815.1"/>
    </source>
</evidence>
<evidence type="ECO:0000256" key="2">
    <source>
        <dbReference type="ARBA" id="ARBA00008017"/>
    </source>
</evidence>
<sequence>MFLLSPSPSPTPSLSPSVVPSLSPSPTPSPTSFINFDQAHQNLVEACSKGDGLICPLLNTLLPPRAAYPTWIQLVAGVADVILIIVLILVAALVIRKIAHRLITRATLRAAEGVLPDRLRRATTPEDATSAILSERRRQRGDTLGSVLRSIASAVILGTAFLTIATMIGLPIAPVLTSVGVLGVAVGFGAQELVKDFIAGMFMLVEDQYGVGDVIDTGVAIGTVEAVTLRITRLRDADGKVWYVRNGTITRVGNESQGWSRAVVDVPVAYDADVIRVQELLKEIATEVWEDENFHDKVIVEEPQVFGMEQISDSAVIFRVSVKTVPGERATAARELRRRIKRAFDEHGLVFAA</sequence>
<evidence type="ECO:0008006" key="14">
    <source>
        <dbReference type="Google" id="ProtNLM"/>
    </source>
</evidence>
<dbReference type="EMBL" id="BLAD01000041">
    <property type="protein sequence ID" value="GER99815.1"/>
    <property type="molecule type" value="Genomic_DNA"/>
</dbReference>
<dbReference type="Gene3D" id="3.30.70.100">
    <property type="match status" value="1"/>
</dbReference>
<dbReference type="GO" id="GO:0005886">
    <property type="term" value="C:plasma membrane"/>
    <property type="evidence" value="ECO:0007669"/>
    <property type="project" value="UniProtKB-SubCell"/>
</dbReference>
<feature type="transmembrane region" description="Helical" evidence="8">
    <location>
        <begin position="71"/>
        <end position="95"/>
    </location>
</feature>
<comment type="caution">
    <text evidence="12">The sequence shown here is derived from an EMBL/GenBank/DDBJ whole genome shotgun (WGS) entry which is preliminary data.</text>
</comment>
<dbReference type="SUPFAM" id="SSF50182">
    <property type="entry name" value="Sm-like ribonucleoproteins"/>
    <property type="match status" value="1"/>
</dbReference>
<dbReference type="SUPFAM" id="SSF82861">
    <property type="entry name" value="Mechanosensitive channel protein MscS (YggB), transmembrane region"/>
    <property type="match status" value="1"/>
</dbReference>
<name>A0A5M3VTA9_9ACTN</name>
<comment type="similarity">
    <text evidence="2">Belongs to the MscS (TC 1.A.23) family.</text>
</comment>
<feature type="transmembrane region" description="Helical" evidence="8">
    <location>
        <begin position="146"/>
        <end position="169"/>
    </location>
</feature>
<dbReference type="GO" id="GO:0008381">
    <property type="term" value="F:mechanosensitive monoatomic ion channel activity"/>
    <property type="evidence" value="ECO:0007669"/>
    <property type="project" value="InterPro"/>
</dbReference>
<comment type="subcellular location">
    <subcellularLocation>
        <location evidence="1">Cell membrane</location>
        <topology evidence="1">Multi-pass membrane protein</topology>
    </subcellularLocation>
</comment>
<dbReference type="InterPro" id="IPR011014">
    <property type="entry name" value="MscS_channel_TM-2"/>
</dbReference>
<protein>
    <recommendedName>
        <fullName evidence="14">Mechanosensitive ion channel protein MscS</fullName>
    </recommendedName>
</protein>
<evidence type="ECO:0000256" key="4">
    <source>
        <dbReference type="ARBA" id="ARBA00022692"/>
    </source>
</evidence>
<keyword evidence="5 8" id="KW-1133">Transmembrane helix</keyword>
<dbReference type="FunFam" id="2.30.30.60:FF:000001">
    <property type="entry name" value="MscS Mechanosensitive ion channel"/>
    <property type="match status" value="1"/>
</dbReference>
<feature type="region of interest" description="Disordered" evidence="7">
    <location>
        <begin position="1"/>
        <end position="23"/>
    </location>
</feature>
<dbReference type="Gene3D" id="1.10.287.1260">
    <property type="match status" value="1"/>
</dbReference>
<dbReference type="Pfam" id="PF21088">
    <property type="entry name" value="MS_channel_1st"/>
    <property type="match status" value="1"/>
</dbReference>
<gene>
    <name evidence="12" type="ORF">Acor_18790</name>
</gene>
<dbReference type="InterPro" id="IPR011066">
    <property type="entry name" value="MscS_channel_C_sf"/>
</dbReference>
<evidence type="ECO:0000256" key="6">
    <source>
        <dbReference type="ARBA" id="ARBA00023136"/>
    </source>
</evidence>
<evidence type="ECO:0000259" key="9">
    <source>
        <dbReference type="Pfam" id="PF00924"/>
    </source>
</evidence>
<dbReference type="AlphaFoldDB" id="A0A5M3VTA9"/>
<dbReference type="InterPro" id="IPR023408">
    <property type="entry name" value="MscS_beta-dom_sf"/>
</dbReference>
<accession>A0A5M3VTA9</accession>